<dbReference type="NCBIfam" id="NF000755">
    <property type="entry name" value="PRK00046.1"/>
    <property type="match status" value="1"/>
</dbReference>
<dbReference type="Gene3D" id="3.90.78.10">
    <property type="entry name" value="UDP-N-acetylenolpyruvoylglucosamine reductase, C-terminal domain"/>
    <property type="match status" value="1"/>
</dbReference>
<dbReference type="SUPFAM" id="SSF56176">
    <property type="entry name" value="FAD-binding/transporter-associated domain-like"/>
    <property type="match status" value="1"/>
</dbReference>
<dbReference type="KEGG" id="hmi:soil367_10385"/>
<evidence type="ECO:0000256" key="12">
    <source>
        <dbReference type="ARBA" id="ARBA00022857"/>
    </source>
</evidence>
<keyword evidence="11 20" id="KW-0274">FAD</keyword>
<comment type="pathway">
    <text evidence="4 20">Cell wall biogenesis; peptidoglycan biosynthesis.</text>
</comment>
<dbReference type="AlphaFoldDB" id="A0A4P7XLR1"/>
<evidence type="ECO:0000256" key="6">
    <source>
        <dbReference type="ARBA" id="ARBA00012518"/>
    </source>
</evidence>
<dbReference type="UniPathway" id="UPA00219"/>
<dbReference type="GO" id="GO:0009252">
    <property type="term" value="P:peptidoglycan biosynthetic process"/>
    <property type="evidence" value="ECO:0007669"/>
    <property type="project" value="UniProtKB-UniRule"/>
</dbReference>
<evidence type="ECO:0000313" key="23">
    <source>
        <dbReference type="Proteomes" id="UP000298049"/>
    </source>
</evidence>
<evidence type="ECO:0000256" key="19">
    <source>
        <dbReference type="ARBA" id="ARBA00048914"/>
    </source>
</evidence>
<dbReference type="GO" id="GO:0071949">
    <property type="term" value="F:FAD binding"/>
    <property type="evidence" value="ECO:0007669"/>
    <property type="project" value="InterPro"/>
</dbReference>
<name>A0A4P7XLR1_9ALTE</name>
<keyword evidence="13 20" id="KW-0133">Cell shape</keyword>
<feature type="domain" description="FAD-binding PCMH-type" evidence="21">
    <location>
        <begin position="14"/>
        <end position="185"/>
    </location>
</feature>
<evidence type="ECO:0000256" key="9">
    <source>
        <dbReference type="ARBA" id="ARBA00022618"/>
    </source>
</evidence>
<evidence type="ECO:0000256" key="3">
    <source>
        <dbReference type="ARBA" id="ARBA00004496"/>
    </source>
</evidence>
<dbReference type="GO" id="GO:0051301">
    <property type="term" value="P:cell division"/>
    <property type="evidence" value="ECO:0007669"/>
    <property type="project" value="UniProtKB-KW"/>
</dbReference>
<dbReference type="Proteomes" id="UP000298049">
    <property type="component" value="Chromosome"/>
</dbReference>
<evidence type="ECO:0000256" key="4">
    <source>
        <dbReference type="ARBA" id="ARBA00004752"/>
    </source>
</evidence>
<gene>
    <name evidence="20" type="primary">murB</name>
    <name evidence="22" type="ORF">soil367_10385</name>
</gene>
<dbReference type="InterPro" id="IPR006094">
    <property type="entry name" value="Oxid_FAD_bind_N"/>
</dbReference>
<feature type="active site" description="Proton donor" evidence="20">
    <location>
        <position position="235"/>
    </location>
</feature>
<keyword evidence="16 20" id="KW-0131">Cell cycle</keyword>
<dbReference type="GO" id="GO:0008360">
    <property type="term" value="P:regulation of cell shape"/>
    <property type="evidence" value="ECO:0007669"/>
    <property type="project" value="UniProtKB-KW"/>
</dbReference>
<evidence type="ECO:0000256" key="17">
    <source>
        <dbReference type="ARBA" id="ARBA00023316"/>
    </source>
</evidence>
<evidence type="ECO:0000256" key="10">
    <source>
        <dbReference type="ARBA" id="ARBA00022630"/>
    </source>
</evidence>
<keyword evidence="14 20" id="KW-0573">Peptidoglycan synthesis</keyword>
<comment type="cofactor">
    <cofactor evidence="1 20">
        <name>FAD</name>
        <dbReference type="ChEBI" id="CHEBI:57692"/>
    </cofactor>
</comment>
<evidence type="ECO:0000256" key="20">
    <source>
        <dbReference type="HAMAP-Rule" id="MF_00037"/>
    </source>
</evidence>
<dbReference type="GO" id="GO:0008762">
    <property type="term" value="F:UDP-N-acetylmuramate dehydrogenase activity"/>
    <property type="evidence" value="ECO:0007669"/>
    <property type="project" value="UniProtKB-UniRule"/>
</dbReference>
<dbReference type="HAMAP" id="MF_00037">
    <property type="entry name" value="MurB"/>
    <property type="match status" value="1"/>
</dbReference>
<evidence type="ECO:0000256" key="18">
    <source>
        <dbReference type="ARBA" id="ARBA00031026"/>
    </source>
</evidence>
<organism evidence="22 23">
    <name type="scientific">Hydrocarboniclastica marina</name>
    <dbReference type="NCBI Taxonomy" id="2259620"/>
    <lineage>
        <taxon>Bacteria</taxon>
        <taxon>Pseudomonadati</taxon>
        <taxon>Pseudomonadota</taxon>
        <taxon>Gammaproteobacteria</taxon>
        <taxon>Alteromonadales</taxon>
        <taxon>Alteromonadaceae</taxon>
        <taxon>Hydrocarboniclastica</taxon>
    </lineage>
</organism>
<evidence type="ECO:0000256" key="13">
    <source>
        <dbReference type="ARBA" id="ARBA00022960"/>
    </source>
</evidence>
<comment type="similarity">
    <text evidence="5 20">Belongs to the MurB family.</text>
</comment>
<keyword evidence="10 20" id="KW-0285">Flavoprotein</keyword>
<evidence type="ECO:0000259" key="21">
    <source>
        <dbReference type="PROSITE" id="PS51387"/>
    </source>
</evidence>
<dbReference type="PROSITE" id="PS51387">
    <property type="entry name" value="FAD_PCMH"/>
    <property type="match status" value="1"/>
</dbReference>
<dbReference type="NCBIfam" id="NF010478">
    <property type="entry name" value="PRK13903.1"/>
    <property type="match status" value="1"/>
</dbReference>
<evidence type="ECO:0000313" key="22">
    <source>
        <dbReference type="EMBL" id="QCF27895.1"/>
    </source>
</evidence>
<feature type="active site" evidence="20">
    <location>
        <position position="162"/>
    </location>
</feature>
<comment type="function">
    <text evidence="2 20">Cell wall formation.</text>
</comment>
<evidence type="ECO:0000256" key="7">
    <source>
        <dbReference type="ARBA" id="ARBA00015188"/>
    </source>
</evidence>
<evidence type="ECO:0000256" key="14">
    <source>
        <dbReference type="ARBA" id="ARBA00022984"/>
    </source>
</evidence>
<dbReference type="PANTHER" id="PTHR21071:SF4">
    <property type="entry name" value="UDP-N-ACETYLENOLPYRUVOYLGLUCOSAMINE REDUCTASE"/>
    <property type="match status" value="1"/>
</dbReference>
<dbReference type="InterPro" id="IPR016169">
    <property type="entry name" value="FAD-bd_PCMH_sub2"/>
</dbReference>
<protein>
    <recommendedName>
        <fullName evidence="7 20">UDP-N-acetylenolpyruvoylglucosamine reductase</fullName>
        <ecNumber evidence="6 20">1.3.1.98</ecNumber>
    </recommendedName>
    <alternativeName>
        <fullName evidence="18 20">UDP-N-acetylmuramate dehydrogenase</fullName>
    </alternativeName>
</protein>
<dbReference type="PANTHER" id="PTHR21071">
    <property type="entry name" value="UDP-N-ACETYLENOLPYRUVOYLGLUCOSAMINE REDUCTASE"/>
    <property type="match status" value="1"/>
</dbReference>
<evidence type="ECO:0000256" key="15">
    <source>
        <dbReference type="ARBA" id="ARBA00023002"/>
    </source>
</evidence>
<dbReference type="InterPro" id="IPR016166">
    <property type="entry name" value="FAD-bd_PCMH"/>
</dbReference>
<dbReference type="Pfam" id="PF02873">
    <property type="entry name" value="MurB_C"/>
    <property type="match status" value="1"/>
</dbReference>
<comment type="catalytic activity">
    <reaction evidence="19 20">
        <text>UDP-N-acetyl-alpha-D-muramate + NADP(+) = UDP-N-acetyl-3-O-(1-carboxyvinyl)-alpha-D-glucosamine + NADPH + H(+)</text>
        <dbReference type="Rhea" id="RHEA:12248"/>
        <dbReference type="ChEBI" id="CHEBI:15378"/>
        <dbReference type="ChEBI" id="CHEBI:57783"/>
        <dbReference type="ChEBI" id="CHEBI:58349"/>
        <dbReference type="ChEBI" id="CHEBI:68483"/>
        <dbReference type="ChEBI" id="CHEBI:70757"/>
        <dbReference type="EC" id="1.3.1.98"/>
    </reaction>
</comment>
<evidence type="ECO:0000256" key="2">
    <source>
        <dbReference type="ARBA" id="ARBA00003921"/>
    </source>
</evidence>
<evidence type="ECO:0000256" key="1">
    <source>
        <dbReference type="ARBA" id="ARBA00001974"/>
    </source>
</evidence>
<sequence>MRENIDLRAYNTLGISVSARHFASANSREDLTALRAWARAEGLPLQILGGGSNIVLKDNLPGLVVHVALRGRRWCEVHEDDAILVLEAGENWHQAVIYAASMGYRGIENLALIPGTVGAAPVQNIGAYGVELADTLVDVEVMELTSGEIRRLDCQACRFAYRDSFFKQNAGRYLITQVRLKLSRNRALELSYQGLADAVGASSAEHLTALDVAQAVMALRRSKLPDPESLPNAGSFFKNPLVSHRQFEELRQQWPGIVAFTDPQGMKLAAAWLIDRCGWKGYHEAHVGVHRHQALVLVNHSRGTGKEILDLAQRIQDDVYNRYGVLLEIEPRILP</sequence>
<evidence type="ECO:0000256" key="16">
    <source>
        <dbReference type="ARBA" id="ARBA00023306"/>
    </source>
</evidence>
<dbReference type="InterPro" id="IPR003170">
    <property type="entry name" value="MurB"/>
</dbReference>
<dbReference type="Gene3D" id="3.30.465.10">
    <property type="match status" value="1"/>
</dbReference>
<comment type="subcellular location">
    <subcellularLocation>
        <location evidence="3 20">Cytoplasm</location>
    </subcellularLocation>
</comment>
<dbReference type="Gene3D" id="3.30.43.10">
    <property type="entry name" value="Uridine Diphospho-n-acetylenolpyruvylglucosamine Reductase, domain 2"/>
    <property type="match status" value="1"/>
</dbReference>
<dbReference type="GO" id="GO:0005829">
    <property type="term" value="C:cytosol"/>
    <property type="evidence" value="ECO:0007669"/>
    <property type="project" value="TreeGrafter"/>
</dbReference>
<keyword evidence="23" id="KW-1185">Reference proteome</keyword>
<evidence type="ECO:0000256" key="5">
    <source>
        <dbReference type="ARBA" id="ARBA00010485"/>
    </source>
</evidence>
<dbReference type="SUPFAM" id="SSF56194">
    <property type="entry name" value="Uridine diphospho-N-Acetylenolpyruvylglucosamine reductase, MurB, C-terminal domain"/>
    <property type="match status" value="1"/>
</dbReference>
<reference evidence="22 23" key="1">
    <citation type="submission" date="2018-07" db="EMBL/GenBank/DDBJ databases">
        <title>Marsedoiliclastica nanhaica gen. nov. sp. nov., a novel marine hydrocarbonoclastic bacterium isolated from an in-situ enriched hydrocarbon-degrading consortium in deep-sea sediment.</title>
        <authorList>
            <person name="Dong C."/>
            <person name="Ma T."/>
            <person name="Liu R."/>
            <person name="Shao Z."/>
        </authorList>
    </citation>
    <scope>NUCLEOTIDE SEQUENCE [LARGE SCALE GENOMIC DNA]</scope>
    <source>
        <strain evidence="23">soil36-7</strain>
    </source>
</reference>
<dbReference type="NCBIfam" id="TIGR00179">
    <property type="entry name" value="murB"/>
    <property type="match status" value="1"/>
</dbReference>
<dbReference type="EMBL" id="CP031093">
    <property type="protein sequence ID" value="QCF27895.1"/>
    <property type="molecule type" value="Genomic_DNA"/>
</dbReference>
<proteinExistence type="inferred from homology"/>
<dbReference type="InterPro" id="IPR011601">
    <property type="entry name" value="MurB_C"/>
</dbReference>
<feature type="active site" evidence="20">
    <location>
        <position position="330"/>
    </location>
</feature>
<keyword evidence="12 20" id="KW-0521">NADP</keyword>
<dbReference type="InterPro" id="IPR036318">
    <property type="entry name" value="FAD-bd_PCMH-like_sf"/>
</dbReference>
<keyword evidence="17 20" id="KW-0961">Cell wall biogenesis/degradation</keyword>
<dbReference type="OrthoDB" id="9804753at2"/>
<keyword evidence="9 20" id="KW-0132">Cell division</keyword>
<dbReference type="InterPro" id="IPR036635">
    <property type="entry name" value="MurB_C_sf"/>
</dbReference>
<evidence type="ECO:0000256" key="11">
    <source>
        <dbReference type="ARBA" id="ARBA00022827"/>
    </source>
</evidence>
<keyword evidence="15 20" id="KW-0560">Oxidoreductase</keyword>
<dbReference type="InterPro" id="IPR016167">
    <property type="entry name" value="FAD-bd_PCMH_sub1"/>
</dbReference>
<keyword evidence="8 20" id="KW-0963">Cytoplasm</keyword>
<dbReference type="EC" id="1.3.1.98" evidence="6 20"/>
<accession>A0A4P7XLR1</accession>
<evidence type="ECO:0000256" key="8">
    <source>
        <dbReference type="ARBA" id="ARBA00022490"/>
    </source>
</evidence>
<dbReference type="GO" id="GO:0071555">
    <property type="term" value="P:cell wall organization"/>
    <property type="evidence" value="ECO:0007669"/>
    <property type="project" value="UniProtKB-KW"/>
</dbReference>
<dbReference type="Pfam" id="PF01565">
    <property type="entry name" value="FAD_binding_4"/>
    <property type="match status" value="1"/>
</dbReference>